<keyword evidence="4" id="KW-1185">Reference proteome</keyword>
<dbReference type="InterPro" id="IPR036397">
    <property type="entry name" value="RNaseH_sf"/>
</dbReference>
<dbReference type="InterPro" id="IPR001584">
    <property type="entry name" value="Integrase_cat-core"/>
</dbReference>
<gene>
    <name evidence="3" type="ORF">CR513_08478</name>
</gene>
<name>A0A371HX98_MUCPR</name>
<evidence type="ECO:0000313" key="3">
    <source>
        <dbReference type="EMBL" id="RDY07416.1"/>
    </source>
</evidence>
<reference evidence="3" key="1">
    <citation type="submission" date="2018-05" db="EMBL/GenBank/DDBJ databases">
        <title>Draft genome of Mucuna pruriens seed.</title>
        <authorList>
            <person name="Nnadi N.E."/>
            <person name="Vos R."/>
            <person name="Hasami M.H."/>
            <person name="Devisetty U.K."/>
            <person name="Aguiy J.C."/>
        </authorList>
    </citation>
    <scope>NUCLEOTIDE SEQUENCE [LARGE SCALE GENOMIC DNA]</scope>
    <source>
        <strain evidence="3">JCA_2017</strain>
    </source>
</reference>
<feature type="non-terminal residue" evidence="3">
    <location>
        <position position="1"/>
    </location>
</feature>
<proteinExistence type="predicted"/>
<sequence>MSDNGSQFASRSTVEFCEGLNIKQLFTSVEHPQSNGQEEAANKVILKGLWKRLEEAKGRWAEELPQVLWSYHTTPHSTTNETPFRLTFGTEAVILVENGEPSVWTALFKSAENEDELKANLDMLQEIREAARIREYTIKARVAKKYNERDLVLRKITQKAESNKLTPIWEGPLRVMEEVGQGAYRLESLGGKKFRVHGTRPPYECIIGQPFNLEIDQAVIPPYFLELVVDPFDGTQDPNIHLQAFQTQVYISGRSDTISCKLFLGTLRGMGESLKKYLTRFNSATIQVNDPNQKFVVKAFQKGLRVWQFSDSLALRCSSSMGEIRTMAKKHIEADRIHAKKGHIDIWEQRQPLLPENLPPLRGKDGRFTASVHPPESRTSANPPRGLPHIIIGHPIANRSKDGVVAR</sequence>
<protein>
    <recommendedName>
        <fullName evidence="2">Integrase catalytic domain-containing protein</fullName>
    </recommendedName>
</protein>
<dbReference type="SUPFAM" id="SSF53098">
    <property type="entry name" value="Ribonuclease H-like"/>
    <property type="match status" value="1"/>
</dbReference>
<dbReference type="Proteomes" id="UP000257109">
    <property type="component" value="Unassembled WGS sequence"/>
</dbReference>
<feature type="region of interest" description="Disordered" evidence="1">
    <location>
        <begin position="363"/>
        <end position="390"/>
    </location>
</feature>
<dbReference type="Gene3D" id="3.30.420.10">
    <property type="entry name" value="Ribonuclease H-like superfamily/Ribonuclease H"/>
    <property type="match status" value="1"/>
</dbReference>
<comment type="caution">
    <text evidence="3">The sequence shown here is derived from an EMBL/GenBank/DDBJ whole genome shotgun (WGS) entry which is preliminary data.</text>
</comment>
<dbReference type="PANTHER" id="PTHR48475">
    <property type="entry name" value="RIBONUCLEASE H"/>
    <property type="match status" value="1"/>
</dbReference>
<dbReference type="AlphaFoldDB" id="A0A371HX98"/>
<dbReference type="GO" id="GO:0015074">
    <property type="term" value="P:DNA integration"/>
    <property type="evidence" value="ECO:0007669"/>
    <property type="project" value="InterPro"/>
</dbReference>
<dbReference type="InterPro" id="IPR012337">
    <property type="entry name" value="RNaseH-like_sf"/>
</dbReference>
<accession>A0A371HX98</accession>
<evidence type="ECO:0000256" key="1">
    <source>
        <dbReference type="SAM" id="MobiDB-lite"/>
    </source>
</evidence>
<dbReference type="GO" id="GO:0003676">
    <property type="term" value="F:nucleic acid binding"/>
    <property type="evidence" value="ECO:0007669"/>
    <property type="project" value="InterPro"/>
</dbReference>
<dbReference type="PANTHER" id="PTHR48475:SF2">
    <property type="entry name" value="RIBONUCLEASE H"/>
    <property type="match status" value="1"/>
</dbReference>
<dbReference type="OrthoDB" id="1909122at2759"/>
<dbReference type="EMBL" id="QJKJ01001472">
    <property type="protein sequence ID" value="RDY07416.1"/>
    <property type="molecule type" value="Genomic_DNA"/>
</dbReference>
<feature type="domain" description="Integrase catalytic" evidence="2">
    <location>
        <begin position="1"/>
        <end position="91"/>
    </location>
</feature>
<evidence type="ECO:0000259" key="2">
    <source>
        <dbReference type="PROSITE" id="PS50994"/>
    </source>
</evidence>
<evidence type="ECO:0000313" key="4">
    <source>
        <dbReference type="Proteomes" id="UP000257109"/>
    </source>
</evidence>
<dbReference type="PROSITE" id="PS50994">
    <property type="entry name" value="INTEGRASE"/>
    <property type="match status" value="1"/>
</dbReference>
<organism evidence="3 4">
    <name type="scientific">Mucuna pruriens</name>
    <name type="common">Velvet bean</name>
    <name type="synonym">Dolichos pruriens</name>
    <dbReference type="NCBI Taxonomy" id="157652"/>
    <lineage>
        <taxon>Eukaryota</taxon>
        <taxon>Viridiplantae</taxon>
        <taxon>Streptophyta</taxon>
        <taxon>Embryophyta</taxon>
        <taxon>Tracheophyta</taxon>
        <taxon>Spermatophyta</taxon>
        <taxon>Magnoliopsida</taxon>
        <taxon>eudicotyledons</taxon>
        <taxon>Gunneridae</taxon>
        <taxon>Pentapetalae</taxon>
        <taxon>rosids</taxon>
        <taxon>fabids</taxon>
        <taxon>Fabales</taxon>
        <taxon>Fabaceae</taxon>
        <taxon>Papilionoideae</taxon>
        <taxon>50 kb inversion clade</taxon>
        <taxon>NPAAA clade</taxon>
        <taxon>indigoferoid/millettioid clade</taxon>
        <taxon>Phaseoleae</taxon>
        <taxon>Mucuna</taxon>
    </lineage>
</organism>